<feature type="domain" description="Histidine kinase" evidence="18">
    <location>
        <begin position="178"/>
        <end position="376"/>
    </location>
</feature>
<dbReference type="SMART" id="SM00387">
    <property type="entry name" value="HATPase_c"/>
    <property type="match status" value="1"/>
</dbReference>
<dbReference type="OrthoDB" id="9781904at2"/>
<comment type="catalytic activity">
    <reaction evidence="1">
        <text>ATP + protein L-histidine = ADP + protein N-phospho-L-histidine.</text>
        <dbReference type="EC" id="2.7.13.3"/>
    </reaction>
</comment>
<keyword evidence="12" id="KW-0902">Two-component regulatory system</keyword>
<dbReference type="InterPro" id="IPR004358">
    <property type="entry name" value="Sig_transdc_His_kin-like_C"/>
</dbReference>
<name>A0A6I0ETX5_9FIRM</name>
<dbReference type="RefSeq" id="WP_151618511.1">
    <property type="nucleotide sequence ID" value="NZ_WBXO01000002.1"/>
</dbReference>
<dbReference type="EC" id="2.7.13.3" evidence="4"/>
<evidence type="ECO:0000256" key="9">
    <source>
        <dbReference type="ARBA" id="ARBA00022723"/>
    </source>
</evidence>
<dbReference type="PANTHER" id="PTHR24421:SF55">
    <property type="entry name" value="SENSOR HISTIDINE KINASE YDFH"/>
    <property type="match status" value="1"/>
</dbReference>
<dbReference type="Proteomes" id="UP000468766">
    <property type="component" value="Unassembled WGS sequence"/>
</dbReference>
<dbReference type="InterPro" id="IPR003594">
    <property type="entry name" value="HATPase_dom"/>
</dbReference>
<evidence type="ECO:0000259" key="18">
    <source>
        <dbReference type="PROSITE" id="PS50109"/>
    </source>
</evidence>
<dbReference type="Gene3D" id="3.30.565.10">
    <property type="entry name" value="Histidine kinase-like ATPase, C-terminal domain"/>
    <property type="match status" value="1"/>
</dbReference>
<keyword evidence="16" id="KW-0175">Coiled coil</keyword>
<dbReference type="GO" id="GO:0046872">
    <property type="term" value="F:metal ion binding"/>
    <property type="evidence" value="ECO:0007669"/>
    <property type="project" value="UniProtKB-KW"/>
</dbReference>
<keyword evidence="10 19" id="KW-0418">Kinase</keyword>
<gene>
    <name evidence="19" type="ORF">F9B85_03215</name>
</gene>
<keyword evidence="6" id="KW-0004">4Fe-4S</keyword>
<evidence type="ECO:0000256" key="1">
    <source>
        <dbReference type="ARBA" id="ARBA00000085"/>
    </source>
</evidence>
<keyword evidence="7" id="KW-0963">Cytoplasm</keyword>
<dbReference type="PROSITE" id="PS50109">
    <property type="entry name" value="HIS_KIN"/>
    <property type="match status" value="1"/>
</dbReference>
<dbReference type="InterPro" id="IPR050482">
    <property type="entry name" value="Sensor_HK_TwoCompSys"/>
</dbReference>
<dbReference type="SUPFAM" id="SSF55874">
    <property type="entry name" value="ATPase domain of HSP90 chaperone/DNA topoisomerase II/histidine kinase"/>
    <property type="match status" value="1"/>
</dbReference>
<reference evidence="19 20" key="1">
    <citation type="submission" date="2019-10" db="EMBL/GenBank/DDBJ databases">
        <title>Whole-genome sequence of the extremophile Heliorestis acidaminivorans DSM 24790.</title>
        <authorList>
            <person name="Kyndt J.A."/>
            <person name="Meyer T.E."/>
        </authorList>
    </citation>
    <scope>NUCLEOTIDE SEQUENCE [LARGE SCALE GENOMIC DNA]</scope>
    <source>
        <strain evidence="19 20">DSM 24790</strain>
    </source>
</reference>
<dbReference type="GO" id="GO:0005737">
    <property type="term" value="C:cytoplasm"/>
    <property type="evidence" value="ECO:0007669"/>
    <property type="project" value="UniProtKB-SubCell"/>
</dbReference>
<dbReference type="Pfam" id="PF02518">
    <property type="entry name" value="HATPase_c"/>
    <property type="match status" value="1"/>
</dbReference>
<evidence type="ECO:0000256" key="15">
    <source>
        <dbReference type="ARBA" id="ARBA00030800"/>
    </source>
</evidence>
<protein>
    <recommendedName>
        <fullName evidence="5">Oxygen sensor histidine kinase NreB</fullName>
        <ecNumber evidence="4">2.7.13.3</ecNumber>
    </recommendedName>
    <alternativeName>
        <fullName evidence="15">Nitrogen regulation protein B</fullName>
    </alternativeName>
</protein>
<evidence type="ECO:0000256" key="11">
    <source>
        <dbReference type="ARBA" id="ARBA00023004"/>
    </source>
</evidence>
<dbReference type="GO" id="GO:0051539">
    <property type="term" value="F:4 iron, 4 sulfur cluster binding"/>
    <property type="evidence" value="ECO:0007669"/>
    <property type="project" value="UniProtKB-KW"/>
</dbReference>
<evidence type="ECO:0000256" key="6">
    <source>
        <dbReference type="ARBA" id="ARBA00022485"/>
    </source>
</evidence>
<evidence type="ECO:0000256" key="7">
    <source>
        <dbReference type="ARBA" id="ARBA00022490"/>
    </source>
</evidence>
<comment type="subcellular location">
    <subcellularLocation>
        <location evidence="3">Cytoplasm</location>
    </subcellularLocation>
</comment>
<organism evidence="19 20">
    <name type="scientific">Heliorestis acidaminivorans</name>
    <dbReference type="NCBI Taxonomy" id="553427"/>
    <lineage>
        <taxon>Bacteria</taxon>
        <taxon>Bacillati</taxon>
        <taxon>Bacillota</taxon>
        <taxon>Clostridia</taxon>
        <taxon>Eubacteriales</taxon>
        <taxon>Heliobacteriaceae</taxon>
        <taxon>Heliorestis</taxon>
    </lineage>
</organism>
<keyword evidence="8" id="KW-0808">Transferase</keyword>
<dbReference type="InterPro" id="IPR016381">
    <property type="entry name" value="Sig_transdc_His_kinase_DegS"/>
</dbReference>
<evidence type="ECO:0000256" key="10">
    <source>
        <dbReference type="ARBA" id="ARBA00022777"/>
    </source>
</evidence>
<evidence type="ECO:0000256" key="2">
    <source>
        <dbReference type="ARBA" id="ARBA00001966"/>
    </source>
</evidence>
<dbReference type="InterPro" id="IPR008595">
    <property type="entry name" value="DegS"/>
</dbReference>
<dbReference type="GO" id="GO:0000155">
    <property type="term" value="F:phosphorelay sensor kinase activity"/>
    <property type="evidence" value="ECO:0007669"/>
    <property type="project" value="InterPro"/>
</dbReference>
<keyword evidence="9" id="KW-0479">Metal-binding</keyword>
<evidence type="ECO:0000256" key="12">
    <source>
        <dbReference type="ARBA" id="ARBA00023012"/>
    </source>
</evidence>
<evidence type="ECO:0000256" key="8">
    <source>
        <dbReference type="ARBA" id="ARBA00022679"/>
    </source>
</evidence>
<comment type="function">
    <text evidence="14">Member of the two-component regulatory system NreB/NreC involved in the control of dissimilatory nitrate/nitrite reduction in response to oxygen. NreB functions as a direct oxygen sensor histidine kinase which is autophosphorylated, in the absence of oxygen, probably at the conserved histidine residue, and transfers its phosphate group probably to a conserved aspartate residue of NreC. NreB/NreC activates the expression of the nitrate (narGHJI) and nitrite (nir) reductase operons, as well as the putative nitrate transporter gene narT.</text>
</comment>
<evidence type="ECO:0000256" key="3">
    <source>
        <dbReference type="ARBA" id="ARBA00004496"/>
    </source>
</evidence>
<accession>A0A6I0ETX5</accession>
<dbReference type="Pfam" id="PF05384">
    <property type="entry name" value="DegS"/>
    <property type="match status" value="1"/>
</dbReference>
<dbReference type="Pfam" id="PF07730">
    <property type="entry name" value="HisKA_3"/>
    <property type="match status" value="1"/>
</dbReference>
<evidence type="ECO:0000256" key="5">
    <source>
        <dbReference type="ARBA" id="ARBA00017322"/>
    </source>
</evidence>
<keyword evidence="11" id="KW-0408">Iron</keyword>
<keyword evidence="20" id="KW-1185">Reference proteome</keyword>
<dbReference type="PANTHER" id="PTHR24421">
    <property type="entry name" value="NITRATE/NITRITE SENSOR PROTEIN NARX-RELATED"/>
    <property type="match status" value="1"/>
</dbReference>
<dbReference type="CDD" id="cd16917">
    <property type="entry name" value="HATPase_UhpB-NarQ-NarX-like"/>
    <property type="match status" value="1"/>
</dbReference>
<dbReference type="Gene3D" id="1.20.5.1930">
    <property type="match status" value="1"/>
</dbReference>
<feature type="region of interest" description="Disordered" evidence="17">
    <location>
        <begin position="373"/>
        <end position="392"/>
    </location>
</feature>
<dbReference type="PIRSF" id="PIRSF003169">
    <property type="entry name" value="STHK_DegS"/>
    <property type="match status" value="1"/>
</dbReference>
<dbReference type="InterPro" id="IPR011712">
    <property type="entry name" value="Sig_transdc_His_kin_sub3_dim/P"/>
</dbReference>
<dbReference type="EMBL" id="WBXO01000002">
    <property type="protein sequence ID" value="KAB2953644.1"/>
    <property type="molecule type" value="Genomic_DNA"/>
</dbReference>
<dbReference type="AlphaFoldDB" id="A0A6I0ETX5"/>
<evidence type="ECO:0000256" key="14">
    <source>
        <dbReference type="ARBA" id="ARBA00024827"/>
    </source>
</evidence>
<evidence type="ECO:0000256" key="4">
    <source>
        <dbReference type="ARBA" id="ARBA00012438"/>
    </source>
</evidence>
<comment type="cofactor">
    <cofactor evidence="2">
        <name>[4Fe-4S] cluster</name>
        <dbReference type="ChEBI" id="CHEBI:49883"/>
    </cofactor>
</comment>
<dbReference type="InterPro" id="IPR036890">
    <property type="entry name" value="HATPase_C_sf"/>
</dbReference>
<dbReference type="GO" id="GO:0046983">
    <property type="term" value="F:protein dimerization activity"/>
    <property type="evidence" value="ECO:0007669"/>
    <property type="project" value="InterPro"/>
</dbReference>
<dbReference type="PRINTS" id="PR00344">
    <property type="entry name" value="BCTRLSENSOR"/>
</dbReference>
<evidence type="ECO:0000313" key="19">
    <source>
        <dbReference type="EMBL" id="KAB2953644.1"/>
    </source>
</evidence>
<comment type="caution">
    <text evidence="19">The sequence shown here is derived from an EMBL/GenBank/DDBJ whole genome shotgun (WGS) entry which is preliminary data.</text>
</comment>
<sequence length="392" mass="45041">MDFSALDKVVQETVGAMEKAKEQIFSIAEDARSECDRVKEDLKEIREKTHQVITLVDEFYKREKRSRVRLMEVSRGLDRYTEEDIRKAYEEAQETQVKLAVLREREQQLRAKRDDLERRLRHLQAMVERAEQLMSQMGVILNFIGGNLKEISGKLEEAQQRQEMALRVILAQEDERRRVAREIHDGPAQVMSSIVMQAELCERLLDLAPDRVRSELQELKGLVKTNLLEVRKIIYDLRPMALEEVGLYGAIERYLDDFAEKKDLVVERHFKGAEKRLSTLYEVALFRMIQEGLNNVRKHAKAKSVKVQVEMTAETLTALIRDDGVGFNVEESLKKQGEHFGLLGMKERAALLGGTVEVRSSEGKGTTLLIRIPLEEKSDDDEQQGKNSDSAS</sequence>
<dbReference type="InterPro" id="IPR005467">
    <property type="entry name" value="His_kinase_dom"/>
</dbReference>
<dbReference type="GO" id="GO:0016020">
    <property type="term" value="C:membrane"/>
    <property type="evidence" value="ECO:0007669"/>
    <property type="project" value="InterPro"/>
</dbReference>
<evidence type="ECO:0000256" key="13">
    <source>
        <dbReference type="ARBA" id="ARBA00023014"/>
    </source>
</evidence>
<evidence type="ECO:0000313" key="20">
    <source>
        <dbReference type="Proteomes" id="UP000468766"/>
    </source>
</evidence>
<keyword evidence="13" id="KW-0411">Iron-sulfur</keyword>
<evidence type="ECO:0000256" key="16">
    <source>
        <dbReference type="SAM" id="Coils"/>
    </source>
</evidence>
<proteinExistence type="predicted"/>
<evidence type="ECO:0000256" key="17">
    <source>
        <dbReference type="SAM" id="MobiDB-lite"/>
    </source>
</evidence>
<feature type="coiled-coil region" evidence="16">
    <location>
        <begin position="85"/>
        <end position="175"/>
    </location>
</feature>